<keyword evidence="3" id="KW-1185">Reference proteome</keyword>
<name>A0ABT2RNH7_9FIRM</name>
<feature type="transmembrane region" description="Helical" evidence="1">
    <location>
        <begin position="21"/>
        <end position="40"/>
    </location>
</feature>
<evidence type="ECO:0000313" key="2">
    <source>
        <dbReference type="EMBL" id="MCU6686945.1"/>
    </source>
</evidence>
<dbReference type="EMBL" id="JAOQJU010000011">
    <property type="protein sequence ID" value="MCU6686945.1"/>
    <property type="molecule type" value="Genomic_DNA"/>
</dbReference>
<feature type="transmembrane region" description="Helical" evidence="1">
    <location>
        <begin position="131"/>
        <end position="153"/>
    </location>
</feature>
<keyword evidence="1" id="KW-0472">Membrane</keyword>
<proteinExistence type="predicted"/>
<evidence type="ECO:0000256" key="1">
    <source>
        <dbReference type="SAM" id="Phobius"/>
    </source>
</evidence>
<sequence>MMEDAVKRKVFKWYKKIRESRWFYEVIYAGLLIPVLFDLVPMQYCSRVMEEFFQKAGDAYAVISAILIAVWVFIGTLLVFWLGMFKEKQYGIPNVDIIFTNISVKKRAALIGIYMLELMELYLSVTYNWEITLAVLPIILFVSVVYIFAAICLEPSATNFRDTVKGKMKKDIQENAQVTGIILKLVKNIKYAEEDLCLDSLVTVIGELNADDMSEELEENIRDYVAKIVDAMIKANGKEEGLTDIIREYLCGQKVLSAQCGVMRAALDNVEMIGFDCFSEKILNIKYENRRRVLIWGLVYNGYHMKYEGQEYRRMLTDQFWEILSID</sequence>
<keyword evidence="1" id="KW-1133">Transmembrane helix</keyword>
<comment type="caution">
    <text evidence="2">The sequence shown here is derived from an EMBL/GenBank/DDBJ whole genome shotgun (WGS) entry which is preliminary data.</text>
</comment>
<reference evidence="2 3" key="1">
    <citation type="journal article" date="2021" name="ISME Commun">
        <title>Automated analysis of genomic sequences facilitates high-throughput and comprehensive description of bacteria.</title>
        <authorList>
            <person name="Hitch T.C.A."/>
        </authorList>
    </citation>
    <scope>NUCLEOTIDE SEQUENCE [LARGE SCALE GENOMIC DNA]</scope>
    <source>
        <strain evidence="2 3">Sanger_03</strain>
    </source>
</reference>
<protein>
    <recommendedName>
        <fullName evidence="4">RDD family protein</fullName>
    </recommendedName>
</protein>
<feature type="transmembrane region" description="Helical" evidence="1">
    <location>
        <begin position="60"/>
        <end position="82"/>
    </location>
</feature>
<gene>
    <name evidence="2" type="ORF">OCV99_10365</name>
</gene>
<evidence type="ECO:0000313" key="3">
    <source>
        <dbReference type="Proteomes" id="UP001652431"/>
    </source>
</evidence>
<organism evidence="2 3">
    <name type="scientific">Dorea acetigenes</name>
    <dbReference type="NCBI Taxonomy" id="2981787"/>
    <lineage>
        <taxon>Bacteria</taxon>
        <taxon>Bacillati</taxon>
        <taxon>Bacillota</taxon>
        <taxon>Clostridia</taxon>
        <taxon>Lachnospirales</taxon>
        <taxon>Lachnospiraceae</taxon>
        <taxon>Dorea</taxon>
    </lineage>
</organism>
<dbReference type="RefSeq" id="WP_158370381.1">
    <property type="nucleotide sequence ID" value="NZ_JAOQJU010000011.1"/>
</dbReference>
<evidence type="ECO:0008006" key="4">
    <source>
        <dbReference type="Google" id="ProtNLM"/>
    </source>
</evidence>
<accession>A0ABT2RNH7</accession>
<dbReference type="Proteomes" id="UP001652431">
    <property type="component" value="Unassembled WGS sequence"/>
</dbReference>
<feature type="transmembrane region" description="Helical" evidence="1">
    <location>
        <begin position="108"/>
        <end position="125"/>
    </location>
</feature>
<keyword evidence="1" id="KW-0812">Transmembrane</keyword>